<dbReference type="EMBL" id="CP071060">
    <property type="protein sequence ID" value="QSI77184.1"/>
    <property type="molecule type" value="Genomic_DNA"/>
</dbReference>
<evidence type="ECO:0000256" key="4">
    <source>
        <dbReference type="ARBA" id="ARBA00023136"/>
    </source>
</evidence>
<reference evidence="6 7" key="1">
    <citation type="submission" date="2021-02" db="EMBL/GenBank/DDBJ databases">
        <title>Niveibacterium changnyeongensis HC41.</title>
        <authorList>
            <person name="Kang M."/>
        </authorList>
    </citation>
    <scope>NUCLEOTIDE SEQUENCE [LARGE SCALE GENOMIC DNA]</scope>
    <source>
        <strain evidence="6 7">HC41</strain>
    </source>
</reference>
<name>A0ABX7M5Z6_9RHOO</name>
<proteinExistence type="predicted"/>
<evidence type="ECO:0000256" key="1">
    <source>
        <dbReference type="ARBA" id="ARBA00004141"/>
    </source>
</evidence>
<keyword evidence="7" id="KW-1185">Reference proteome</keyword>
<sequence>MSSSEPGSAADQIVRHFRHVLLWPLQLEGAHGEEVRRKPWRTLDDPRWQHPWRRVADEFTEDPQHFHERHYKEFVSFLPYVQRFLYGDPRCADDLPDGPLPAGPMRVFRRDDVQALRITVAPGDTPVRLAVAHVDLYFFFELDLILLNVELHAESLPLSTAQELLYRFGRAYPSGWDDAGQGLHNVHRAEWLGADDVVLSSSDSDARSRYLAFVCRNRAPCVGVHWAWLLQPLVSDHVREDGPLRYRQIEYHRMPFMAYLALEKPRALSREDFIRLGLVAHLRPGDPLPLNDPSVCEFEQRHCDDRYWSNSAAGPNTRFLCSGQSLIVVGEADCEFYRDAERGLLAQFRHQYFLLFLIAHFHRAALLVFSDRLAAAIGGLDIRRVESVRRFKRRIRANYALFLGFTHRYWFPEISERGQVQSLFRRASTQLGNDALFVQVKEQVAEMNDYLDSDSARRQSNTVVRLTVVTIFGLIGTISTGFLGMNLIAEAEAPLIDRVNVFFFVLILSTVLTLIAVAKSKRLSDFLEELSDENLSLRQKGRAFLRAMRPGGDRGAGAG</sequence>
<protein>
    <recommendedName>
        <fullName evidence="8">CorA-like Mg2+ transporter protein</fullName>
    </recommendedName>
</protein>
<evidence type="ECO:0008006" key="8">
    <source>
        <dbReference type="Google" id="ProtNLM"/>
    </source>
</evidence>
<dbReference type="InterPro" id="IPR045863">
    <property type="entry name" value="CorA_TM1_TM2"/>
</dbReference>
<evidence type="ECO:0000313" key="6">
    <source>
        <dbReference type="EMBL" id="QSI77184.1"/>
    </source>
</evidence>
<gene>
    <name evidence="6" type="ORF">JY500_00595</name>
</gene>
<dbReference type="Proteomes" id="UP000663570">
    <property type="component" value="Chromosome"/>
</dbReference>
<accession>A0ABX7M5Z6</accession>
<evidence type="ECO:0000256" key="5">
    <source>
        <dbReference type="SAM" id="Phobius"/>
    </source>
</evidence>
<dbReference type="RefSeq" id="WP_172201886.1">
    <property type="nucleotide sequence ID" value="NZ_CP071060.1"/>
</dbReference>
<evidence type="ECO:0000256" key="2">
    <source>
        <dbReference type="ARBA" id="ARBA00022692"/>
    </source>
</evidence>
<keyword evidence="4 5" id="KW-0472">Membrane</keyword>
<organism evidence="6 7">
    <name type="scientific">Niveibacterium microcysteis</name>
    <dbReference type="NCBI Taxonomy" id="2811415"/>
    <lineage>
        <taxon>Bacteria</taxon>
        <taxon>Pseudomonadati</taxon>
        <taxon>Pseudomonadota</taxon>
        <taxon>Betaproteobacteria</taxon>
        <taxon>Rhodocyclales</taxon>
        <taxon>Rhodocyclaceae</taxon>
        <taxon>Niveibacterium</taxon>
    </lineage>
</organism>
<feature type="transmembrane region" description="Helical" evidence="5">
    <location>
        <begin position="466"/>
        <end position="489"/>
    </location>
</feature>
<feature type="transmembrane region" description="Helical" evidence="5">
    <location>
        <begin position="501"/>
        <end position="518"/>
    </location>
</feature>
<keyword evidence="3 5" id="KW-1133">Transmembrane helix</keyword>
<keyword evidence="2 5" id="KW-0812">Transmembrane</keyword>
<evidence type="ECO:0000256" key="3">
    <source>
        <dbReference type="ARBA" id="ARBA00022989"/>
    </source>
</evidence>
<dbReference type="Gene3D" id="1.20.58.340">
    <property type="entry name" value="Magnesium transport protein CorA, transmembrane region"/>
    <property type="match status" value="1"/>
</dbReference>
<dbReference type="SUPFAM" id="SSF144083">
    <property type="entry name" value="Magnesium transport protein CorA, transmembrane region"/>
    <property type="match status" value="1"/>
</dbReference>
<evidence type="ECO:0000313" key="7">
    <source>
        <dbReference type="Proteomes" id="UP000663570"/>
    </source>
</evidence>
<comment type="subcellular location">
    <subcellularLocation>
        <location evidence="1">Membrane</location>
        <topology evidence="1">Multi-pass membrane protein</topology>
    </subcellularLocation>
</comment>